<dbReference type="STRING" id="299255.SAMN02745129_1770"/>
<dbReference type="Proteomes" id="UP000184268">
    <property type="component" value="Unassembled WGS sequence"/>
</dbReference>
<dbReference type="PROSITE" id="PS51257">
    <property type="entry name" value="PROKAR_LIPOPROTEIN"/>
    <property type="match status" value="1"/>
</dbReference>
<dbReference type="EMBL" id="FQXG01000002">
    <property type="protein sequence ID" value="SHH30303.1"/>
    <property type="molecule type" value="Genomic_DNA"/>
</dbReference>
<keyword evidence="1" id="KW-0732">Signal</keyword>
<dbReference type="OrthoDB" id="5737944at2"/>
<gene>
    <name evidence="2" type="ORF">SAMN02745129_1770</name>
</gene>
<evidence type="ECO:0008006" key="4">
    <source>
        <dbReference type="Google" id="ProtNLM"/>
    </source>
</evidence>
<accession>A0A1M5RWX3</accession>
<evidence type="ECO:0000313" key="3">
    <source>
        <dbReference type="Proteomes" id="UP000184268"/>
    </source>
</evidence>
<feature type="chain" id="PRO_5009913583" description="Outer membrane protein assembly factor BamE, lipoprotein component of the BamABCDE complex" evidence="1">
    <location>
        <begin position="20"/>
        <end position="116"/>
    </location>
</feature>
<sequence>MKIGMIALLLSLLAGCAQFNNNRGVEVGWQENLADTLVKGESHRRDVLALLGPPSQMVALGDESALYYLFEKERGNALILVVYNRLDRNTRYDRAVFFFDENDLLTDYATVVQDES</sequence>
<evidence type="ECO:0000313" key="2">
    <source>
        <dbReference type="EMBL" id="SHH30303.1"/>
    </source>
</evidence>
<proteinExistence type="predicted"/>
<protein>
    <recommendedName>
        <fullName evidence="4">Outer membrane protein assembly factor BamE, lipoprotein component of the BamABCDE complex</fullName>
    </recommendedName>
</protein>
<dbReference type="RefSeq" id="WP_067659170.1">
    <property type="nucleotide sequence ID" value="NZ_FQXG01000002.1"/>
</dbReference>
<reference evidence="2 3" key="1">
    <citation type="submission" date="2016-11" db="EMBL/GenBank/DDBJ databases">
        <authorList>
            <person name="Jaros S."/>
            <person name="Januszkiewicz K."/>
            <person name="Wedrychowicz H."/>
        </authorList>
    </citation>
    <scope>NUCLEOTIDE SEQUENCE [LARGE SCALE GENOMIC DNA]</scope>
    <source>
        <strain evidence="2 3">DSM 16917</strain>
    </source>
</reference>
<organism evidence="2 3">
    <name type="scientific">Ferrimonas marina</name>
    <dbReference type="NCBI Taxonomy" id="299255"/>
    <lineage>
        <taxon>Bacteria</taxon>
        <taxon>Pseudomonadati</taxon>
        <taxon>Pseudomonadota</taxon>
        <taxon>Gammaproteobacteria</taxon>
        <taxon>Alteromonadales</taxon>
        <taxon>Ferrimonadaceae</taxon>
        <taxon>Ferrimonas</taxon>
    </lineage>
</organism>
<dbReference type="AlphaFoldDB" id="A0A1M5RWX3"/>
<keyword evidence="3" id="KW-1185">Reference proteome</keyword>
<name>A0A1M5RWX3_9GAMM</name>
<evidence type="ECO:0000256" key="1">
    <source>
        <dbReference type="SAM" id="SignalP"/>
    </source>
</evidence>
<feature type="signal peptide" evidence="1">
    <location>
        <begin position="1"/>
        <end position="19"/>
    </location>
</feature>